<dbReference type="InterPro" id="IPR005119">
    <property type="entry name" value="LysR_subst-bd"/>
</dbReference>
<dbReference type="PRINTS" id="PR00039">
    <property type="entry name" value="HTHLYSR"/>
</dbReference>
<evidence type="ECO:0000256" key="4">
    <source>
        <dbReference type="ARBA" id="ARBA00023163"/>
    </source>
</evidence>
<reference evidence="6" key="1">
    <citation type="journal article" date="2014" name="Int. J. Syst. Evol. Microbiol.">
        <title>Complete genome of a new Firmicutes species belonging to the dominant human colonic microbiota ('Ruminococcus bicirculans') reveals two chromosomes and a selective capacity to utilize plant glucans.</title>
        <authorList>
            <consortium name="NISC Comparative Sequencing Program"/>
            <person name="Wegmann U."/>
            <person name="Louis P."/>
            <person name="Goesmann A."/>
            <person name="Henrissat B."/>
            <person name="Duncan S.H."/>
            <person name="Flint H.J."/>
        </authorList>
    </citation>
    <scope>NUCLEOTIDE SEQUENCE</scope>
    <source>
        <strain evidence="6">NBRC 107169</strain>
    </source>
</reference>
<gene>
    <name evidence="6" type="ORF">GCM10007879_08270</name>
</gene>
<comment type="caution">
    <text evidence="6">The sequence shown here is derived from an EMBL/GenBank/DDBJ whole genome shotgun (WGS) entry which is preliminary data.</text>
</comment>
<evidence type="ECO:0000256" key="2">
    <source>
        <dbReference type="ARBA" id="ARBA00023015"/>
    </source>
</evidence>
<dbReference type="InterPro" id="IPR036390">
    <property type="entry name" value="WH_DNA-bd_sf"/>
</dbReference>
<dbReference type="InterPro" id="IPR036388">
    <property type="entry name" value="WH-like_DNA-bd_sf"/>
</dbReference>
<feature type="domain" description="HTH lysR-type" evidence="5">
    <location>
        <begin position="1"/>
        <end position="41"/>
    </location>
</feature>
<dbReference type="EMBL" id="BSNI01000002">
    <property type="protein sequence ID" value="GLQ16578.1"/>
    <property type="molecule type" value="Genomic_DNA"/>
</dbReference>
<dbReference type="InterPro" id="IPR000847">
    <property type="entry name" value="LysR_HTH_N"/>
</dbReference>
<dbReference type="Gene3D" id="1.10.10.10">
    <property type="entry name" value="Winged helix-like DNA-binding domain superfamily/Winged helix DNA-binding domain"/>
    <property type="match status" value="1"/>
</dbReference>
<dbReference type="InterPro" id="IPR058163">
    <property type="entry name" value="LysR-type_TF_proteobact-type"/>
</dbReference>
<sequence length="275" mass="30642">MSAAARALGASQPTIGRHIEELESCLNAVLFDRTGRGLNPTSIAHQLVDPVRHAKAALAEAQLAVTGATEVLEGTVRITASQIISHNILPAIMKKSRQQFPMIELEIVPSDAVENLLLREADIAIRMFRPGQLDVVGKKIGEVPLRACAHQSYLDEHGTPQKPEDLYDHEIIGLDRQDDIIRVSKSLGFPLERDNFKLRTDSQTLIWEMVKQGLGVSFAQFNLIEKTPGMVHVVPDLKIPSMEMWLVAHREVHKAKRIRVIYDLLAAELTAYTRN</sequence>
<name>A0ABQ5UMQ5_9HYPH</name>
<accession>A0ABQ5UMQ5</accession>
<keyword evidence="3" id="KW-0238">DNA-binding</keyword>
<proteinExistence type="inferred from homology"/>
<dbReference type="PANTHER" id="PTHR30537">
    <property type="entry name" value="HTH-TYPE TRANSCRIPTIONAL REGULATOR"/>
    <property type="match status" value="1"/>
</dbReference>
<dbReference type="Proteomes" id="UP001161405">
    <property type="component" value="Unassembled WGS sequence"/>
</dbReference>
<dbReference type="SUPFAM" id="SSF46785">
    <property type="entry name" value="Winged helix' DNA-binding domain"/>
    <property type="match status" value="1"/>
</dbReference>
<evidence type="ECO:0000313" key="7">
    <source>
        <dbReference type="Proteomes" id="UP001161405"/>
    </source>
</evidence>
<evidence type="ECO:0000313" key="6">
    <source>
        <dbReference type="EMBL" id="GLQ16578.1"/>
    </source>
</evidence>
<keyword evidence="7" id="KW-1185">Reference proteome</keyword>
<evidence type="ECO:0000256" key="1">
    <source>
        <dbReference type="ARBA" id="ARBA00009437"/>
    </source>
</evidence>
<keyword evidence="4" id="KW-0804">Transcription</keyword>
<organism evidence="6 7">
    <name type="scientific">Maritalea porphyrae</name>
    <dbReference type="NCBI Taxonomy" id="880732"/>
    <lineage>
        <taxon>Bacteria</taxon>
        <taxon>Pseudomonadati</taxon>
        <taxon>Pseudomonadota</taxon>
        <taxon>Alphaproteobacteria</taxon>
        <taxon>Hyphomicrobiales</taxon>
        <taxon>Devosiaceae</taxon>
        <taxon>Maritalea</taxon>
    </lineage>
</organism>
<reference evidence="6" key="2">
    <citation type="submission" date="2023-01" db="EMBL/GenBank/DDBJ databases">
        <title>Draft genome sequence of Maritalea porphyrae strain NBRC 107169.</title>
        <authorList>
            <person name="Sun Q."/>
            <person name="Mori K."/>
        </authorList>
    </citation>
    <scope>NUCLEOTIDE SEQUENCE</scope>
    <source>
        <strain evidence="6">NBRC 107169</strain>
    </source>
</reference>
<dbReference type="Pfam" id="PF03466">
    <property type="entry name" value="LysR_substrate"/>
    <property type="match status" value="1"/>
</dbReference>
<protein>
    <submittedName>
        <fullName evidence="6">LysR family transcriptional regulator</fullName>
    </submittedName>
</protein>
<evidence type="ECO:0000259" key="5">
    <source>
        <dbReference type="PROSITE" id="PS50931"/>
    </source>
</evidence>
<keyword evidence="2" id="KW-0805">Transcription regulation</keyword>
<comment type="similarity">
    <text evidence="1">Belongs to the LysR transcriptional regulatory family.</text>
</comment>
<dbReference type="Pfam" id="PF00126">
    <property type="entry name" value="HTH_1"/>
    <property type="match status" value="1"/>
</dbReference>
<dbReference type="Gene3D" id="3.40.190.290">
    <property type="match status" value="1"/>
</dbReference>
<evidence type="ECO:0000256" key="3">
    <source>
        <dbReference type="ARBA" id="ARBA00023125"/>
    </source>
</evidence>
<dbReference type="SUPFAM" id="SSF53850">
    <property type="entry name" value="Periplasmic binding protein-like II"/>
    <property type="match status" value="1"/>
</dbReference>
<dbReference type="PANTHER" id="PTHR30537:SF3">
    <property type="entry name" value="TRANSCRIPTIONAL REGULATORY PROTEIN"/>
    <property type="match status" value="1"/>
</dbReference>
<dbReference type="PROSITE" id="PS50931">
    <property type="entry name" value="HTH_LYSR"/>
    <property type="match status" value="1"/>
</dbReference>